<accession>A0ABS7D343</accession>
<evidence type="ECO:0000256" key="1">
    <source>
        <dbReference type="SAM" id="MobiDB-lite"/>
    </source>
</evidence>
<reference evidence="2 3" key="1">
    <citation type="submission" date="2021-07" db="EMBL/GenBank/DDBJ databases">
        <title>Paenibacillus radiodurans sp. nov., isolated from the southeastern edge of Tengger Desert.</title>
        <authorList>
            <person name="Zhang G."/>
        </authorList>
    </citation>
    <scope>NUCLEOTIDE SEQUENCE [LARGE SCALE GENOMIC DNA]</scope>
    <source>
        <strain evidence="2 3">DT7-4</strain>
    </source>
</reference>
<keyword evidence="3" id="KW-1185">Reference proteome</keyword>
<feature type="region of interest" description="Disordered" evidence="1">
    <location>
        <begin position="1"/>
        <end position="48"/>
    </location>
</feature>
<organism evidence="2 3">
    <name type="scientific">Paenibacillus oenotherae</name>
    <dbReference type="NCBI Taxonomy" id="1435645"/>
    <lineage>
        <taxon>Bacteria</taxon>
        <taxon>Bacillati</taxon>
        <taxon>Bacillota</taxon>
        <taxon>Bacilli</taxon>
        <taxon>Bacillales</taxon>
        <taxon>Paenibacillaceae</taxon>
        <taxon>Paenibacillus</taxon>
    </lineage>
</organism>
<protein>
    <submittedName>
        <fullName evidence="2">Uncharacterized protein</fullName>
    </submittedName>
</protein>
<comment type="caution">
    <text evidence="2">The sequence shown here is derived from an EMBL/GenBank/DDBJ whole genome shotgun (WGS) entry which is preliminary data.</text>
</comment>
<sequence length="48" mass="5200">MSRNKKNAIEAESVAMQEQSRQAENSVAASTDENRNQKGHIPNSPSTG</sequence>
<name>A0ABS7D343_9BACL</name>
<evidence type="ECO:0000313" key="2">
    <source>
        <dbReference type="EMBL" id="MBW7474286.1"/>
    </source>
</evidence>
<dbReference type="EMBL" id="JAHZIJ010000002">
    <property type="protein sequence ID" value="MBW7474286.1"/>
    <property type="molecule type" value="Genomic_DNA"/>
</dbReference>
<evidence type="ECO:0000313" key="3">
    <source>
        <dbReference type="Proteomes" id="UP000812277"/>
    </source>
</evidence>
<proteinExistence type="predicted"/>
<gene>
    <name evidence="2" type="ORF">K0T92_05980</name>
</gene>
<dbReference type="Proteomes" id="UP000812277">
    <property type="component" value="Unassembled WGS sequence"/>
</dbReference>
<feature type="compositionally biased region" description="Polar residues" evidence="1">
    <location>
        <begin position="16"/>
        <end position="31"/>
    </location>
</feature>
<dbReference type="RefSeq" id="WP_219871510.1">
    <property type="nucleotide sequence ID" value="NZ_JAHZIJ010000002.1"/>
</dbReference>